<proteinExistence type="predicted"/>
<protein>
    <submittedName>
        <fullName evidence="2">Uncharacterized protein</fullName>
    </submittedName>
</protein>
<reference evidence="2" key="1">
    <citation type="submission" date="2022-11" db="UniProtKB">
        <authorList>
            <consortium name="WormBaseParasite"/>
        </authorList>
    </citation>
    <scope>IDENTIFICATION</scope>
</reference>
<dbReference type="Proteomes" id="UP000887565">
    <property type="component" value="Unplaced"/>
</dbReference>
<evidence type="ECO:0000313" key="2">
    <source>
        <dbReference type="WBParaSite" id="nRc.2.0.1.t32202-RA"/>
    </source>
</evidence>
<accession>A0A915K0K0</accession>
<dbReference type="WBParaSite" id="nRc.2.0.1.t32202-RA">
    <property type="protein sequence ID" value="nRc.2.0.1.t32202-RA"/>
    <property type="gene ID" value="nRc.2.0.1.g32202"/>
</dbReference>
<evidence type="ECO:0000313" key="1">
    <source>
        <dbReference type="Proteomes" id="UP000887565"/>
    </source>
</evidence>
<keyword evidence="1" id="KW-1185">Reference proteome</keyword>
<name>A0A915K0K0_ROMCU</name>
<organism evidence="1 2">
    <name type="scientific">Romanomermis culicivorax</name>
    <name type="common">Nematode worm</name>
    <dbReference type="NCBI Taxonomy" id="13658"/>
    <lineage>
        <taxon>Eukaryota</taxon>
        <taxon>Metazoa</taxon>
        <taxon>Ecdysozoa</taxon>
        <taxon>Nematoda</taxon>
        <taxon>Enoplea</taxon>
        <taxon>Dorylaimia</taxon>
        <taxon>Mermithida</taxon>
        <taxon>Mermithoidea</taxon>
        <taxon>Mermithidae</taxon>
        <taxon>Romanomermis</taxon>
    </lineage>
</organism>
<dbReference type="AlphaFoldDB" id="A0A915K0K0"/>
<sequence>MLQCRSGFTHTDICWYPNQQLNFEEHDGRYAPANVLCASKLNSNLASELTSTSEKRGNVDYPTHEKQFWGVL</sequence>